<feature type="compositionally biased region" description="Polar residues" evidence="1">
    <location>
        <begin position="174"/>
        <end position="185"/>
    </location>
</feature>
<evidence type="ECO:0000313" key="2">
    <source>
        <dbReference type="EMBL" id="KIJ43481.1"/>
    </source>
</evidence>
<sequence>MSDVVQFLDEKTARLEGYCYCIHDETAGKMGKDGMRRKRRPLGRWDQLVTGRWKRNDSSFLCSPAPARYTMHRNQKIDRNTFTYWLGSEAGVTPNLARGKLEPYFVHQATKTIWNEVTLRSQPRANEITSLKGGFLNQFCAHDDLLPLMQGSPFYYPSSMGEPMDQDESDPEPTLSQPTVGSSSLADRLDYGEGGSLTHPPVDAQGLRARISYFDSLVPQGTVRTSTAELTTELYVDNIE</sequence>
<feature type="region of interest" description="Disordered" evidence="1">
    <location>
        <begin position="156"/>
        <end position="202"/>
    </location>
</feature>
<accession>A0A0C9VYF2</accession>
<dbReference type="EMBL" id="KN837123">
    <property type="protein sequence ID" value="KIJ43481.1"/>
    <property type="molecule type" value="Genomic_DNA"/>
</dbReference>
<evidence type="ECO:0000256" key="1">
    <source>
        <dbReference type="SAM" id="MobiDB-lite"/>
    </source>
</evidence>
<reference evidence="2 3" key="1">
    <citation type="submission" date="2014-06" db="EMBL/GenBank/DDBJ databases">
        <title>Evolutionary Origins and Diversification of the Mycorrhizal Mutualists.</title>
        <authorList>
            <consortium name="DOE Joint Genome Institute"/>
            <consortium name="Mycorrhizal Genomics Consortium"/>
            <person name="Kohler A."/>
            <person name="Kuo A."/>
            <person name="Nagy L.G."/>
            <person name="Floudas D."/>
            <person name="Copeland A."/>
            <person name="Barry K.W."/>
            <person name="Cichocki N."/>
            <person name="Veneault-Fourrey C."/>
            <person name="LaButti K."/>
            <person name="Lindquist E.A."/>
            <person name="Lipzen A."/>
            <person name="Lundell T."/>
            <person name="Morin E."/>
            <person name="Murat C."/>
            <person name="Riley R."/>
            <person name="Ohm R."/>
            <person name="Sun H."/>
            <person name="Tunlid A."/>
            <person name="Henrissat B."/>
            <person name="Grigoriev I.V."/>
            <person name="Hibbett D.S."/>
            <person name="Martin F."/>
        </authorList>
    </citation>
    <scope>NUCLEOTIDE SEQUENCE [LARGE SCALE GENOMIC DNA]</scope>
    <source>
        <strain evidence="2 3">SS14</strain>
    </source>
</reference>
<organism evidence="2 3">
    <name type="scientific">Sphaerobolus stellatus (strain SS14)</name>
    <dbReference type="NCBI Taxonomy" id="990650"/>
    <lineage>
        <taxon>Eukaryota</taxon>
        <taxon>Fungi</taxon>
        <taxon>Dikarya</taxon>
        <taxon>Basidiomycota</taxon>
        <taxon>Agaricomycotina</taxon>
        <taxon>Agaricomycetes</taxon>
        <taxon>Phallomycetidae</taxon>
        <taxon>Geastrales</taxon>
        <taxon>Sphaerobolaceae</taxon>
        <taxon>Sphaerobolus</taxon>
    </lineage>
</organism>
<proteinExistence type="predicted"/>
<dbReference type="Proteomes" id="UP000054279">
    <property type="component" value="Unassembled WGS sequence"/>
</dbReference>
<gene>
    <name evidence="2" type="ORF">M422DRAFT_253374</name>
</gene>
<protein>
    <submittedName>
        <fullName evidence="2">Uncharacterized protein</fullName>
    </submittedName>
</protein>
<keyword evidence="3" id="KW-1185">Reference proteome</keyword>
<dbReference type="AlphaFoldDB" id="A0A0C9VYF2"/>
<name>A0A0C9VYF2_SPHS4</name>
<evidence type="ECO:0000313" key="3">
    <source>
        <dbReference type="Proteomes" id="UP000054279"/>
    </source>
</evidence>
<dbReference type="HOGENOM" id="CLU_097654_0_0_1"/>